<gene>
    <name evidence="1" type="ORF">OIU77_002549</name>
</gene>
<dbReference type="InterPro" id="IPR053327">
    <property type="entry name" value="KIP"/>
</dbReference>
<evidence type="ECO:0000313" key="1">
    <source>
        <dbReference type="EMBL" id="KAJ6365999.1"/>
    </source>
</evidence>
<accession>A0ABQ9AWW9</accession>
<organism evidence="1 2">
    <name type="scientific">Salix suchowensis</name>
    <dbReference type="NCBI Taxonomy" id="1278906"/>
    <lineage>
        <taxon>Eukaryota</taxon>
        <taxon>Viridiplantae</taxon>
        <taxon>Streptophyta</taxon>
        <taxon>Embryophyta</taxon>
        <taxon>Tracheophyta</taxon>
        <taxon>Spermatophyta</taxon>
        <taxon>Magnoliopsida</taxon>
        <taxon>eudicotyledons</taxon>
        <taxon>Gunneridae</taxon>
        <taxon>Pentapetalae</taxon>
        <taxon>rosids</taxon>
        <taxon>fabids</taxon>
        <taxon>Malpighiales</taxon>
        <taxon>Salicaceae</taxon>
        <taxon>Saliceae</taxon>
        <taxon>Salix</taxon>
    </lineage>
</organism>
<reference evidence="1" key="1">
    <citation type="submission" date="2022-10" db="EMBL/GenBank/DDBJ databases">
        <authorList>
            <person name="Hyden B.L."/>
            <person name="Feng K."/>
            <person name="Yates T."/>
            <person name="Jawdy S."/>
            <person name="Smart L.B."/>
            <person name="Muchero W."/>
        </authorList>
    </citation>
    <scope>NUCLEOTIDE SEQUENCE</scope>
    <source>
        <tissue evidence="1">Shoot tip</tissue>
    </source>
</reference>
<evidence type="ECO:0000313" key="2">
    <source>
        <dbReference type="Proteomes" id="UP001141253"/>
    </source>
</evidence>
<name>A0ABQ9AWW9_9ROSI</name>
<protein>
    <submittedName>
        <fullName evidence="1">Uncharacterized protein</fullName>
    </submittedName>
</protein>
<dbReference type="PANTHER" id="PTHR36001:SF2">
    <property type="entry name" value="CTAGE FAMILY PROTEIN-RELATED"/>
    <property type="match status" value="1"/>
</dbReference>
<proteinExistence type="predicted"/>
<reference evidence="1" key="2">
    <citation type="journal article" date="2023" name="Int. J. Mol. Sci.">
        <title>De Novo Assembly and Annotation of 11 Diverse Shrub Willow (Salix) Genomes Reveals Novel Gene Organization in Sex-Linked Regions.</title>
        <authorList>
            <person name="Hyden B."/>
            <person name="Feng K."/>
            <person name="Yates T.B."/>
            <person name="Jawdy S."/>
            <person name="Cereghino C."/>
            <person name="Smart L.B."/>
            <person name="Muchero W."/>
        </authorList>
    </citation>
    <scope>NUCLEOTIDE SEQUENCE</scope>
    <source>
        <tissue evidence="1">Shoot tip</tissue>
    </source>
</reference>
<dbReference type="Proteomes" id="UP001141253">
    <property type="component" value="Chromosome 7"/>
</dbReference>
<comment type="caution">
    <text evidence="1">The sequence shown here is derived from an EMBL/GenBank/DDBJ whole genome shotgun (WGS) entry which is preliminary data.</text>
</comment>
<dbReference type="PANTHER" id="PTHR36001">
    <property type="entry name" value="CTAGE FAMILY PROTEIN-RELATED"/>
    <property type="match status" value="1"/>
</dbReference>
<sequence>MEHRGVIWVDLNDIYFDTDTDHIDNCYIQRKKGYIEPDRQAVKKVVTEVELRALEDILAHVASQTTKEEQEYIAEENIQNQVQKDHIDLQRKFSLMEAIVKETKALQDLTKIARKCFGRLLMSSFSKMLCNVFEVPNSLMLNVAKEVYVPFVMQIMLRSWVVFFSQMRNYFRWSCHVTLFNLKRTCLYNCYNGCRSKVMEIVSPKFTVPNQSCCTKMATAIYDWIPKLSNDQSQTEIHGEGNGLDWCFCDPAWNSEDCDPSTVDSSGSLWDMN</sequence>
<dbReference type="EMBL" id="JAPFFI010000014">
    <property type="protein sequence ID" value="KAJ6365999.1"/>
    <property type="molecule type" value="Genomic_DNA"/>
</dbReference>
<keyword evidence="2" id="KW-1185">Reference proteome</keyword>